<dbReference type="AlphaFoldDB" id="A0A2H1WTH3"/>
<evidence type="ECO:0000256" key="1">
    <source>
        <dbReference type="SAM" id="MobiDB-lite"/>
    </source>
</evidence>
<evidence type="ECO:0000313" key="2">
    <source>
        <dbReference type="EMBL" id="SOQ56266.1"/>
    </source>
</evidence>
<reference evidence="2" key="1">
    <citation type="submission" date="2016-07" db="EMBL/GenBank/DDBJ databases">
        <authorList>
            <person name="Bretaudeau A."/>
        </authorList>
    </citation>
    <scope>NUCLEOTIDE SEQUENCE</scope>
    <source>
        <strain evidence="2">Rice</strain>
        <tissue evidence="2">Whole body</tissue>
    </source>
</reference>
<organism evidence="2">
    <name type="scientific">Spodoptera frugiperda</name>
    <name type="common">Fall armyworm</name>
    <dbReference type="NCBI Taxonomy" id="7108"/>
    <lineage>
        <taxon>Eukaryota</taxon>
        <taxon>Metazoa</taxon>
        <taxon>Ecdysozoa</taxon>
        <taxon>Arthropoda</taxon>
        <taxon>Hexapoda</taxon>
        <taxon>Insecta</taxon>
        <taxon>Pterygota</taxon>
        <taxon>Neoptera</taxon>
        <taxon>Endopterygota</taxon>
        <taxon>Lepidoptera</taxon>
        <taxon>Glossata</taxon>
        <taxon>Ditrysia</taxon>
        <taxon>Noctuoidea</taxon>
        <taxon>Noctuidae</taxon>
        <taxon>Amphipyrinae</taxon>
        <taxon>Spodoptera</taxon>
    </lineage>
</organism>
<name>A0A2H1WTH3_SPOFR</name>
<gene>
    <name evidence="2" type="ORF">SFRICE_017861</name>
</gene>
<protein>
    <submittedName>
        <fullName evidence="2">SFRICE_017861</fullName>
    </submittedName>
</protein>
<proteinExistence type="predicted"/>
<dbReference type="EMBL" id="ODYU01010884">
    <property type="protein sequence ID" value="SOQ56266.1"/>
    <property type="molecule type" value="Genomic_DNA"/>
</dbReference>
<feature type="region of interest" description="Disordered" evidence="1">
    <location>
        <begin position="1"/>
        <end position="20"/>
    </location>
</feature>
<sequence>MKGSREKQRTIQSKRLKKDNENLFGSQKSTNCVWPISRLVVANEDTVTDAVVCRYDFNSKIVSKSVGYMKG</sequence>
<accession>A0A2H1WTH3</accession>